<protein>
    <submittedName>
        <fullName evidence="1">Uncharacterized protein</fullName>
    </submittedName>
</protein>
<keyword evidence="2" id="KW-1185">Reference proteome</keyword>
<dbReference type="KEGG" id="aup:AsAng_0062800"/>
<accession>A0A915YM59</accession>
<evidence type="ECO:0000313" key="1">
    <source>
        <dbReference type="EMBL" id="BDS15496.1"/>
    </source>
</evidence>
<gene>
    <name evidence="1" type="ORF">AsAng_0062800</name>
</gene>
<name>A0A915YM59_9BACT</name>
<proteinExistence type="predicted"/>
<organism evidence="1 2">
    <name type="scientific">Aureispira anguillae</name>
    <dbReference type="NCBI Taxonomy" id="2864201"/>
    <lineage>
        <taxon>Bacteria</taxon>
        <taxon>Pseudomonadati</taxon>
        <taxon>Bacteroidota</taxon>
        <taxon>Saprospiria</taxon>
        <taxon>Saprospirales</taxon>
        <taxon>Saprospiraceae</taxon>
        <taxon>Aureispira</taxon>
    </lineage>
</organism>
<dbReference type="AlphaFoldDB" id="A0A915YM59"/>
<dbReference type="Proteomes" id="UP001060919">
    <property type="component" value="Chromosome"/>
</dbReference>
<dbReference type="EMBL" id="AP026867">
    <property type="protein sequence ID" value="BDS15496.1"/>
    <property type="molecule type" value="Genomic_DNA"/>
</dbReference>
<evidence type="ECO:0000313" key="2">
    <source>
        <dbReference type="Proteomes" id="UP001060919"/>
    </source>
</evidence>
<sequence length="67" mass="8016">MVRPANPTTVFNRRFNAVESYELLSFITNFSIRRNYYMYFTNLCGGCTVRDKAYLYKQYSVNFLLFS</sequence>
<reference evidence="1" key="1">
    <citation type="submission" date="2022-09" db="EMBL/GenBank/DDBJ databases">
        <title>Aureispira anguillicida sp. nov., isolated from Leptocephalus of Japanese eel Anguilla japonica.</title>
        <authorList>
            <person name="Yuasa K."/>
            <person name="Mekata T."/>
            <person name="Ikunari K."/>
        </authorList>
    </citation>
    <scope>NUCLEOTIDE SEQUENCE</scope>
    <source>
        <strain evidence="1">EL160426</strain>
    </source>
</reference>